<keyword evidence="2" id="KW-1185">Reference proteome</keyword>
<name>A0ACC2IP30_9PLEO</name>
<evidence type="ECO:0000313" key="1">
    <source>
        <dbReference type="EMBL" id="KAJ8116817.1"/>
    </source>
</evidence>
<proteinExistence type="predicted"/>
<gene>
    <name evidence="1" type="ORF">OPT61_g1854</name>
</gene>
<organism evidence="1 2">
    <name type="scientific">Boeremia exigua</name>
    <dbReference type="NCBI Taxonomy" id="749465"/>
    <lineage>
        <taxon>Eukaryota</taxon>
        <taxon>Fungi</taxon>
        <taxon>Dikarya</taxon>
        <taxon>Ascomycota</taxon>
        <taxon>Pezizomycotina</taxon>
        <taxon>Dothideomycetes</taxon>
        <taxon>Pleosporomycetidae</taxon>
        <taxon>Pleosporales</taxon>
        <taxon>Pleosporineae</taxon>
        <taxon>Didymellaceae</taxon>
        <taxon>Boeremia</taxon>
    </lineage>
</organism>
<sequence>MSHLRLWKANWDAGHHDQRQNIQCIQRDGTAGPPERIELYLTAGFTALGSALPAHEEPKLEKRSFNLADNVLAGLGSIKQDLMAGGAAINQQLYQAVEQPAQYKTCNPSNVQIRQEWSTFSTTEKKAYIRAVQCLAELPPKTAKEVCPGCRNRYDDFVATHIQQSFSIHVTGNFLTWHRYFTWAYEQTLRNECGYTGNQPYYSYSRWYKDPTKSPLLDGSDTSISGQGAPGCQNQTFTGIPLNTNALIEIPHGKGGGCVTSGPFATWQVNIGPLFPGSECAKLNPNLNFTEPSYGLGYNPRCLTRDINSFTGEGWLKDEDVVSLLQSTDYQTFWENLQGGPPPNSFMNNFMGVHTAGHFIVGGDPGSDFMASPGDPFFFFHHASIDRIYWIWQNLKPAERTKALYGPTSMSDLTSPAATLEDKFGLGAAYSGEITIGEASSTMAGPFCYTYI</sequence>
<evidence type="ECO:0000313" key="2">
    <source>
        <dbReference type="Proteomes" id="UP001153331"/>
    </source>
</evidence>
<reference evidence="1" key="1">
    <citation type="submission" date="2022-11" db="EMBL/GenBank/DDBJ databases">
        <title>Genome Sequence of Boeremia exigua.</title>
        <authorList>
            <person name="Buettner E."/>
        </authorList>
    </citation>
    <scope>NUCLEOTIDE SEQUENCE</scope>
    <source>
        <strain evidence="1">CU02</strain>
    </source>
</reference>
<comment type="caution">
    <text evidence="1">The sequence shown here is derived from an EMBL/GenBank/DDBJ whole genome shotgun (WGS) entry which is preliminary data.</text>
</comment>
<dbReference type="Proteomes" id="UP001153331">
    <property type="component" value="Unassembled WGS sequence"/>
</dbReference>
<accession>A0ACC2IP30</accession>
<protein>
    <submittedName>
        <fullName evidence="1">Uncharacterized protein</fullName>
    </submittedName>
</protein>
<dbReference type="EMBL" id="JAPHNI010000078">
    <property type="protein sequence ID" value="KAJ8116817.1"/>
    <property type="molecule type" value="Genomic_DNA"/>
</dbReference>